<dbReference type="InterPro" id="IPR039425">
    <property type="entry name" value="RNA_pol_sigma-70-like"/>
</dbReference>
<feature type="compositionally biased region" description="Polar residues" evidence="6">
    <location>
        <begin position="191"/>
        <end position="201"/>
    </location>
</feature>
<dbReference type="PANTHER" id="PTHR43133">
    <property type="entry name" value="RNA POLYMERASE ECF-TYPE SIGMA FACTO"/>
    <property type="match status" value="1"/>
</dbReference>
<feature type="compositionally biased region" description="Basic and acidic residues" evidence="6">
    <location>
        <begin position="222"/>
        <end position="232"/>
    </location>
</feature>
<gene>
    <name evidence="8" type="ORF">E6K80_12625</name>
</gene>
<evidence type="ECO:0000256" key="2">
    <source>
        <dbReference type="ARBA" id="ARBA00023015"/>
    </source>
</evidence>
<evidence type="ECO:0000256" key="4">
    <source>
        <dbReference type="ARBA" id="ARBA00023125"/>
    </source>
</evidence>
<comment type="similarity">
    <text evidence="1">Belongs to the sigma-70 factor family. ECF subfamily.</text>
</comment>
<reference evidence="8 9" key="1">
    <citation type="journal article" date="2019" name="Nat. Microbiol.">
        <title>Mediterranean grassland soil C-N compound turnover is dependent on rainfall and depth, and is mediated by genomically divergent microorganisms.</title>
        <authorList>
            <person name="Diamond S."/>
            <person name="Andeer P.F."/>
            <person name="Li Z."/>
            <person name="Crits-Christoph A."/>
            <person name="Burstein D."/>
            <person name="Anantharaman K."/>
            <person name="Lane K.R."/>
            <person name="Thomas B.C."/>
            <person name="Pan C."/>
            <person name="Northen T.R."/>
            <person name="Banfield J.F."/>
        </authorList>
    </citation>
    <scope>NUCLEOTIDE SEQUENCE [LARGE SCALE GENOMIC DNA]</scope>
    <source>
        <strain evidence="8">WS_10</strain>
    </source>
</reference>
<dbReference type="Gene3D" id="1.10.10.10">
    <property type="entry name" value="Winged helix-like DNA-binding domain superfamily/Winged helix DNA-binding domain"/>
    <property type="match status" value="1"/>
</dbReference>
<organism evidence="8 9">
    <name type="scientific">Eiseniibacteriota bacterium</name>
    <dbReference type="NCBI Taxonomy" id="2212470"/>
    <lineage>
        <taxon>Bacteria</taxon>
        <taxon>Candidatus Eiseniibacteriota</taxon>
    </lineage>
</organism>
<dbReference type="Proteomes" id="UP000319836">
    <property type="component" value="Unassembled WGS sequence"/>
</dbReference>
<dbReference type="InterPro" id="IPR013324">
    <property type="entry name" value="RNA_pol_sigma_r3/r4-like"/>
</dbReference>
<dbReference type="NCBIfam" id="TIGR02937">
    <property type="entry name" value="sigma70-ECF"/>
    <property type="match status" value="1"/>
</dbReference>
<dbReference type="InterPro" id="IPR036388">
    <property type="entry name" value="WH-like_DNA-bd_sf"/>
</dbReference>
<keyword evidence="2" id="KW-0805">Transcription regulation</keyword>
<dbReference type="GO" id="GO:0006352">
    <property type="term" value="P:DNA-templated transcription initiation"/>
    <property type="evidence" value="ECO:0007669"/>
    <property type="project" value="InterPro"/>
</dbReference>
<dbReference type="GO" id="GO:0003677">
    <property type="term" value="F:DNA binding"/>
    <property type="evidence" value="ECO:0007669"/>
    <property type="project" value="UniProtKB-KW"/>
</dbReference>
<keyword evidence="3" id="KW-0731">Sigma factor</keyword>
<dbReference type="EMBL" id="VBPA01000333">
    <property type="protein sequence ID" value="TMQ69157.1"/>
    <property type="molecule type" value="Genomic_DNA"/>
</dbReference>
<dbReference type="InterPro" id="IPR014284">
    <property type="entry name" value="RNA_pol_sigma-70_dom"/>
</dbReference>
<evidence type="ECO:0000256" key="6">
    <source>
        <dbReference type="SAM" id="MobiDB-lite"/>
    </source>
</evidence>
<dbReference type="Gene3D" id="1.10.1740.10">
    <property type="match status" value="1"/>
</dbReference>
<feature type="region of interest" description="Disordered" evidence="6">
    <location>
        <begin position="191"/>
        <end position="232"/>
    </location>
</feature>
<sequence length="232" mass="25577">MSREIRLDPLEDSRLVDGCLAGDARAWEALVRRHERLVYAVARSYRLLESDLGDVFQEVFAALVTGLPRLREPRALVRWLSSATQRIARATALRRRREGALAAAPTEITRLAAEDPPVGADLERLEEQAMIRLALAGLPPRCRRLLEALYYEDPAPAYAELGGRLGLPIGSIGPTRARCLERLREALEGFSSTSRINQSEAPTFESGAGGPQSIRLGAFGERPGRPAQEERV</sequence>
<dbReference type="InterPro" id="IPR013325">
    <property type="entry name" value="RNA_pol_sigma_r2"/>
</dbReference>
<evidence type="ECO:0000256" key="1">
    <source>
        <dbReference type="ARBA" id="ARBA00010641"/>
    </source>
</evidence>
<evidence type="ECO:0000313" key="9">
    <source>
        <dbReference type="Proteomes" id="UP000319836"/>
    </source>
</evidence>
<evidence type="ECO:0000259" key="7">
    <source>
        <dbReference type="Pfam" id="PF04542"/>
    </source>
</evidence>
<evidence type="ECO:0000256" key="3">
    <source>
        <dbReference type="ARBA" id="ARBA00023082"/>
    </source>
</evidence>
<name>A0A538TZS1_UNCEI</name>
<dbReference type="Pfam" id="PF04542">
    <property type="entry name" value="Sigma70_r2"/>
    <property type="match status" value="1"/>
</dbReference>
<comment type="caution">
    <text evidence="8">The sequence shown here is derived from an EMBL/GenBank/DDBJ whole genome shotgun (WGS) entry which is preliminary data.</text>
</comment>
<accession>A0A538TZS1</accession>
<evidence type="ECO:0000256" key="5">
    <source>
        <dbReference type="ARBA" id="ARBA00023163"/>
    </source>
</evidence>
<dbReference type="SUPFAM" id="SSF88659">
    <property type="entry name" value="Sigma3 and sigma4 domains of RNA polymerase sigma factors"/>
    <property type="match status" value="1"/>
</dbReference>
<evidence type="ECO:0000313" key="8">
    <source>
        <dbReference type="EMBL" id="TMQ69157.1"/>
    </source>
</evidence>
<keyword evidence="5" id="KW-0804">Transcription</keyword>
<protein>
    <submittedName>
        <fullName evidence="8">Sigma-70 family RNA polymerase sigma factor</fullName>
    </submittedName>
</protein>
<dbReference type="AlphaFoldDB" id="A0A538TZS1"/>
<feature type="domain" description="RNA polymerase sigma-70 region 2" evidence="7">
    <location>
        <begin position="30"/>
        <end position="95"/>
    </location>
</feature>
<proteinExistence type="inferred from homology"/>
<dbReference type="InterPro" id="IPR007627">
    <property type="entry name" value="RNA_pol_sigma70_r2"/>
</dbReference>
<dbReference type="PANTHER" id="PTHR43133:SF8">
    <property type="entry name" value="RNA POLYMERASE SIGMA FACTOR HI_1459-RELATED"/>
    <property type="match status" value="1"/>
</dbReference>
<dbReference type="GO" id="GO:0016987">
    <property type="term" value="F:sigma factor activity"/>
    <property type="evidence" value="ECO:0007669"/>
    <property type="project" value="UniProtKB-KW"/>
</dbReference>
<keyword evidence="4" id="KW-0238">DNA-binding</keyword>
<dbReference type="SUPFAM" id="SSF88946">
    <property type="entry name" value="Sigma2 domain of RNA polymerase sigma factors"/>
    <property type="match status" value="1"/>
</dbReference>